<dbReference type="EMBL" id="WOAD01000012">
    <property type="protein sequence ID" value="MUI36458.1"/>
    <property type="molecule type" value="Genomic_DNA"/>
</dbReference>
<reference evidence="2 3" key="1">
    <citation type="submission" date="2019-11" db="EMBL/GenBank/DDBJ databases">
        <title>Genomes of ocular Pseudomonas aeruginosa isolates.</title>
        <authorList>
            <person name="Khan M."/>
            <person name="Rice S.A."/>
            <person name="Willcox M.D.P."/>
            <person name="Stapleton F."/>
        </authorList>
    </citation>
    <scope>NUCLEOTIDE SEQUENCE [LARGE SCALE GENOMIC DNA]</scope>
    <source>
        <strain evidence="2 3">PA221</strain>
    </source>
</reference>
<sequence length="115" mass="12968">MKALSLLLALAVPGHCWAEEPQTFEGAGVVFEVQVEKNLVDIDHRLYRLPNSTVRNGMPSLFQVKPGSVVSYSGTVSQPWSTITDIYIHKQMSEQELAEMIEKEQPRQDGEEQPR</sequence>
<dbReference type="Proteomes" id="UP000433532">
    <property type="component" value="Unassembled WGS sequence"/>
</dbReference>
<dbReference type="RefSeq" id="WP_021264112.1">
    <property type="nucleotide sequence ID" value="NZ_BBQK01000034.1"/>
</dbReference>
<comment type="caution">
    <text evidence="2">The sequence shown here is derived from an EMBL/GenBank/DDBJ whole genome shotgun (WGS) entry which is preliminary data.</text>
</comment>
<dbReference type="Gene3D" id="2.40.50.320">
    <property type="entry name" value="Copper binding periplasmic protein CusF"/>
    <property type="match status" value="1"/>
</dbReference>
<keyword evidence="1" id="KW-0732">Signal</keyword>
<evidence type="ECO:0000313" key="3">
    <source>
        <dbReference type="Proteomes" id="UP000433532"/>
    </source>
</evidence>
<name>A0A509JJP5_PSEAI</name>
<protein>
    <submittedName>
        <fullName evidence="2">Type 4a fimbrial biogenesis protein PilY2</fullName>
    </submittedName>
</protein>
<dbReference type="Pfam" id="PF14481">
    <property type="entry name" value="Fimbrial_PilY2"/>
    <property type="match status" value="1"/>
</dbReference>
<dbReference type="AlphaFoldDB" id="A0A509JJP5"/>
<gene>
    <name evidence="2" type="primary">pilY2</name>
    <name evidence="2" type="ORF">GNQ48_15715</name>
</gene>
<organism evidence="2 3">
    <name type="scientific">Pseudomonas aeruginosa</name>
    <dbReference type="NCBI Taxonomy" id="287"/>
    <lineage>
        <taxon>Bacteria</taxon>
        <taxon>Pseudomonadati</taxon>
        <taxon>Pseudomonadota</taxon>
        <taxon>Gammaproteobacteria</taxon>
        <taxon>Pseudomonadales</taxon>
        <taxon>Pseudomonadaceae</taxon>
        <taxon>Pseudomonas</taxon>
    </lineage>
</organism>
<proteinExistence type="predicted"/>
<evidence type="ECO:0000256" key="1">
    <source>
        <dbReference type="SAM" id="SignalP"/>
    </source>
</evidence>
<feature type="signal peptide" evidence="1">
    <location>
        <begin position="1"/>
        <end position="18"/>
    </location>
</feature>
<dbReference type="InterPro" id="IPR029497">
    <property type="entry name" value="Fimbrial_PilY2"/>
</dbReference>
<dbReference type="InterPro" id="IPR042230">
    <property type="entry name" value="CusF_sf"/>
</dbReference>
<evidence type="ECO:0000313" key="2">
    <source>
        <dbReference type="EMBL" id="MUI36458.1"/>
    </source>
</evidence>
<accession>A0A509JJP5</accession>
<feature type="chain" id="PRO_5041130370" evidence="1">
    <location>
        <begin position="19"/>
        <end position="115"/>
    </location>
</feature>